<protein>
    <submittedName>
        <fullName evidence="1">Uncharacterized protein</fullName>
    </submittedName>
</protein>
<evidence type="ECO:0000313" key="2">
    <source>
        <dbReference type="Proteomes" id="UP000777438"/>
    </source>
</evidence>
<accession>A0A9P9AQY2</accession>
<keyword evidence="2" id="KW-1185">Reference proteome</keyword>
<proteinExistence type="predicted"/>
<evidence type="ECO:0000313" key="1">
    <source>
        <dbReference type="EMBL" id="KAH6886919.1"/>
    </source>
</evidence>
<gene>
    <name evidence="1" type="ORF">B0T10DRAFT_490494</name>
</gene>
<dbReference type="EMBL" id="JAGPYM010000015">
    <property type="protein sequence ID" value="KAH6886919.1"/>
    <property type="molecule type" value="Genomic_DNA"/>
</dbReference>
<dbReference type="Proteomes" id="UP000777438">
    <property type="component" value="Unassembled WGS sequence"/>
</dbReference>
<comment type="caution">
    <text evidence="1">The sequence shown here is derived from an EMBL/GenBank/DDBJ whole genome shotgun (WGS) entry which is preliminary data.</text>
</comment>
<reference evidence="1 2" key="1">
    <citation type="journal article" date="2021" name="Nat. Commun.">
        <title>Genetic determinants of endophytism in the Arabidopsis root mycobiome.</title>
        <authorList>
            <person name="Mesny F."/>
            <person name="Miyauchi S."/>
            <person name="Thiergart T."/>
            <person name="Pickel B."/>
            <person name="Atanasova L."/>
            <person name="Karlsson M."/>
            <person name="Huettel B."/>
            <person name="Barry K.W."/>
            <person name="Haridas S."/>
            <person name="Chen C."/>
            <person name="Bauer D."/>
            <person name="Andreopoulos W."/>
            <person name="Pangilinan J."/>
            <person name="LaButti K."/>
            <person name="Riley R."/>
            <person name="Lipzen A."/>
            <person name="Clum A."/>
            <person name="Drula E."/>
            <person name="Henrissat B."/>
            <person name="Kohler A."/>
            <person name="Grigoriev I.V."/>
            <person name="Martin F.M."/>
            <person name="Hacquard S."/>
        </authorList>
    </citation>
    <scope>NUCLEOTIDE SEQUENCE [LARGE SCALE GENOMIC DNA]</scope>
    <source>
        <strain evidence="1 2">MPI-CAGE-CH-0241</strain>
    </source>
</reference>
<name>A0A9P9AQY2_9HYPO</name>
<organism evidence="1 2">
    <name type="scientific">Thelonectria olida</name>
    <dbReference type="NCBI Taxonomy" id="1576542"/>
    <lineage>
        <taxon>Eukaryota</taxon>
        <taxon>Fungi</taxon>
        <taxon>Dikarya</taxon>
        <taxon>Ascomycota</taxon>
        <taxon>Pezizomycotina</taxon>
        <taxon>Sordariomycetes</taxon>
        <taxon>Hypocreomycetidae</taxon>
        <taxon>Hypocreales</taxon>
        <taxon>Nectriaceae</taxon>
        <taxon>Thelonectria</taxon>
    </lineage>
</organism>
<sequence length="51" mass="5554">MTNQFDIAINSGTPKERAWFGYCFRGGATTPADYKRDPAGCVEDSVAYTCA</sequence>
<dbReference type="AlphaFoldDB" id="A0A9P9AQY2"/>
<dbReference type="OrthoDB" id="4175349at2759"/>